<organism evidence="10 11">
    <name type="scientific">Sporolactobacillus laevolacticus DSM 442</name>
    <dbReference type="NCBI Taxonomy" id="1395513"/>
    <lineage>
        <taxon>Bacteria</taxon>
        <taxon>Bacillati</taxon>
        <taxon>Bacillota</taxon>
        <taxon>Bacilli</taxon>
        <taxon>Bacillales</taxon>
        <taxon>Sporolactobacillaceae</taxon>
        <taxon>Sporolactobacillus</taxon>
    </lineage>
</organism>
<dbReference type="PROSITE" id="PS00211">
    <property type="entry name" value="ABC_TRANSPORTER_1"/>
    <property type="match status" value="1"/>
</dbReference>
<keyword evidence="3" id="KW-0547">Nucleotide-binding</keyword>
<evidence type="ECO:0000256" key="6">
    <source>
        <dbReference type="ARBA" id="ARBA00063934"/>
    </source>
</evidence>
<dbReference type="InterPro" id="IPR003439">
    <property type="entry name" value="ABC_transporter-like_ATP-bd"/>
</dbReference>
<dbReference type="InterPro" id="IPR027417">
    <property type="entry name" value="P-loop_NTPase"/>
</dbReference>
<reference evidence="10 11" key="1">
    <citation type="journal article" date="2013" name="Genome Announc.">
        <title>Genome Sequence of Sporolactobacillus laevolacticus DSM442, an Efficient Polymer-Grade D-Lactate Producer from Agricultural Waste Cottonseed as a Nitrogen Source.</title>
        <authorList>
            <person name="Wang H."/>
            <person name="Wang L."/>
            <person name="Ju J."/>
            <person name="Yu B."/>
            <person name="Ma Y."/>
        </authorList>
    </citation>
    <scope>NUCLEOTIDE SEQUENCE [LARGE SCALE GENOMIC DNA]</scope>
    <source>
        <strain evidence="10 11">DSM 442</strain>
    </source>
</reference>
<dbReference type="PATRIC" id="fig|1395513.3.peg.2280"/>
<name>V6IXW4_9BACL</name>
<dbReference type="Pfam" id="PF00005">
    <property type="entry name" value="ABC_tran"/>
    <property type="match status" value="1"/>
</dbReference>
<dbReference type="GO" id="GO:0016887">
    <property type="term" value="F:ATP hydrolysis activity"/>
    <property type="evidence" value="ECO:0007669"/>
    <property type="project" value="InterPro"/>
</dbReference>
<evidence type="ECO:0000256" key="7">
    <source>
        <dbReference type="ARBA" id="ARBA00066388"/>
    </source>
</evidence>
<dbReference type="InterPro" id="IPR017871">
    <property type="entry name" value="ABC_transporter-like_CS"/>
</dbReference>
<evidence type="ECO:0000256" key="5">
    <source>
        <dbReference type="ARBA" id="ARBA00052482"/>
    </source>
</evidence>
<gene>
    <name evidence="10" type="ORF">P343_11285</name>
</gene>
<comment type="subunit">
    <text evidence="6">The complex is composed of two ATP-binding proteins (OpuCA), two transmembrane proteins (OpuCB and OpuCD) and a solute-binding protein (OpuCC).</text>
</comment>
<dbReference type="PANTHER" id="PTHR43117">
    <property type="entry name" value="OSMOPROTECTANT IMPORT ATP-BINDING PROTEIN OSMV"/>
    <property type="match status" value="1"/>
</dbReference>
<dbReference type="PROSITE" id="PS50893">
    <property type="entry name" value="ABC_TRANSPORTER_2"/>
    <property type="match status" value="1"/>
</dbReference>
<comment type="caution">
    <text evidence="10">The sequence shown here is derived from an EMBL/GenBank/DDBJ whole genome shotgun (WGS) entry which is preliminary data.</text>
</comment>
<dbReference type="SUPFAM" id="SSF52540">
    <property type="entry name" value="P-loop containing nucleoside triphosphate hydrolases"/>
    <property type="match status" value="1"/>
</dbReference>
<dbReference type="FunFam" id="3.40.50.300:FF:000425">
    <property type="entry name" value="Probable ABC transporter, ATP-binding subunit"/>
    <property type="match status" value="1"/>
</dbReference>
<dbReference type="PANTHER" id="PTHR43117:SF4">
    <property type="entry name" value="OSMOPROTECTANT IMPORT ATP-BINDING PROTEIN OSMV"/>
    <property type="match status" value="1"/>
</dbReference>
<dbReference type="Gene3D" id="3.40.50.300">
    <property type="entry name" value="P-loop containing nucleotide triphosphate hydrolases"/>
    <property type="match status" value="1"/>
</dbReference>
<protein>
    <recommendedName>
        <fullName evidence="8">Carnitine transport ATP-binding protein OpuCA</fullName>
        <ecNumber evidence="7">7.6.2.9</ecNumber>
    </recommendedName>
</protein>
<evidence type="ECO:0000259" key="9">
    <source>
        <dbReference type="PROSITE" id="PS50893"/>
    </source>
</evidence>
<dbReference type="eggNOG" id="COG1125">
    <property type="taxonomic scope" value="Bacteria"/>
</dbReference>
<sequence length="340" mass="38938">MTNIALELVNITKKFAHAETNSVTGVSLTINEGDFVTILGTSGSGKTTLLKMVNRIYESTSGDIFFYGENIKKLKVEDYRRKIGYVIQQIGLFPHMTVEQNIATVPKILHWNKEKINARVDELLKLVGLGDEHYKKRYPKQLSGGQQQRIGLARAMAADPQLMLMDEPFGAIDAITRQNLQDELINIQKKLNKTILFVTHDINEAFKLGDKIIIMDKGEVQQFDTPYNILFHPANDFVKQLIETENIINRLKVLRVENFVQPLTQPTKLADGVIHNDKFLDDVLAKFFETGKKRLVVIDDQEEPIGEISWDQFIQLKKIQDNVVRLDVQKKNIRRVNDHD</sequence>
<keyword evidence="4 10" id="KW-0067">ATP-binding</keyword>
<evidence type="ECO:0000256" key="8">
    <source>
        <dbReference type="ARBA" id="ARBA00070305"/>
    </source>
</evidence>
<dbReference type="STRING" id="1395513.P343_11285"/>
<proteinExistence type="inferred from homology"/>
<dbReference type="AlphaFoldDB" id="V6IXW4"/>
<keyword evidence="11" id="KW-1185">Reference proteome</keyword>
<dbReference type="EMBL" id="AWTC01000010">
    <property type="protein sequence ID" value="EST11551.1"/>
    <property type="molecule type" value="Genomic_DNA"/>
</dbReference>
<keyword evidence="2" id="KW-0813">Transport</keyword>
<dbReference type="Proteomes" id="UP000018296">
    <property type="component" value="Unassembled WGS sequence"/>
</dbReference>
<evidence type="ECO:0000313" key="10">
    <source>
        <dbReference type="EMBL" id="EST11551.1"/>
    </source>
</evidence>
<dbReference type="GO" id="GO:0005524">
    <property type="term" value="F:ATP binding"/>
    <property type="evidence" value="ECO:0007669"/>
    <property type="project" value="UniProtKB-KW"/>
</dbReference>
<dbReference type="InterPro" id="IPR003593">
    <property type="entry name" value="AAA+_ATPase"/>
</dbReference>
<evidence type="ECO:0000256" key="1">
    <source>
        <dbReference type="ARBA" id="ARBA00005417"/>
    </source>
</evidence>
<dbReference type="GO" id="GO:0015418">
    <property type="term" value="F:ABC-type quaternary ammonium compound transporting activity"/>
    <property type="evidence" value="ECO:0007669"/>
    <property type="project" value="UniProtKB-EC"/>
</dbReference>
<evidence type="ECO:0000256" key="4">
    <source>
        <dbReference type="ARBA" id="ARBA00022840"/>
    </source>
</evidence>
<dbReference type="EC" id="7.6.2.9" evidence="7"/>
<accession>V6IXW4</accession>
<evidence type="ECO:0000313" key="11">
    <source>
        <dbReference type="Proteomes" id="UP000018296"/>
    </source>
</evidence>
<comment type="catalytic activity">
    <reaction evidence="5">
        <text>a quaternary ammonium(out) + ATP + H2O = a quaternary ammonium(in) + ADP + phosphate + H(+)</text>
        <dbReference type="Rhea" id="RHEA:11036"/>
        <dbReference type="ChEBI" id="CHEBI:15377"/>
        <dbReference type="ChEBI" id="CHEBI:15378"/>
        <dbReference type="ChEBI" id="CHEBI:30616"/>
        <dbReference type="ChEBI" id="CHEBI:35267"/>
        <dbReference type="ChEBI" id="CHEBI:43474"/>
        <dbReference type="ChEBI" id="CHEBI:456216"/>
        <dbReference type="EC" id="7.6.2.9"/>
    </reaction>
</comment>
<evidence type="ECO:0000256" key="3">
    <source>
        <dbReference type="ARBA" id="ARBA00022741"/>
    </source>
</evidence>
<dbReference type="OrthoDB" id="9802264at2"/>
<dbReference type="RefSeq" id="WP_023510504.1">
    <property type="nucleotide sequence ID" value="NZ_AWTC01000010.1"/>
</dbReference>
<feature type="domain" description="ABC transporter" evidence="9">
    <location>
        <begin position="6"/>
        <end position="242"/>
    </location>
</feature>
<comment type="similarity">
    <text evidence="1">Belongs to the ABC transporter superfamily.</text>
</comment>
<dbReference type="SMART" id="SM00382">
    <property type="entry name" value="AAA"/>
    <property type="match status" value="1"/>
</dbReference>
<evidence type="ECO:0000256" key="2">
    <source>
        <dbReference type="ARBA" id="ARBA00022448"/>
    </source>
</evidence>